<dbReference type="KEGG" id="kpf:IX53_07795"/>
<keyword evidence="1" id="KW-0472">Membrane</keyword>
<accession>A0A0G2Z839</accession>
<proteinExistence type="predicted"/>
<dbReference type="EMBL" id="CP011232">
    <property type="protein sequence ID" value="AKI97732.1"/>
    <property type="molecule type" value="Genomic_DNA"/>
</dbReference>
<organism evidence="2 3">
    <name type="scientific">Kosmotoga pacifica</name>
    <dbReference type="NCBI Taxonomy" id="1330330"/>
    <lineage>
        <taxon>Bacteria</taxon>
        <taxon>Thermotogati</taxon>
        <taxon>Thermotogota</taxon>
        <taxon>Thermotogae</taxon>
        <taxon>Kosmotogales</taxon>
        <taxon>Kosmotogaceae</taxon>
        <taxon>Kosmotoga</taxon>
    </lineage>
</organism>
<reference evidence="2 3" key="1">
    <citation type="submission" date="2015-04" db="EMBL/GenBank/DDBJ databases">
        <title>Complete Genome Sequence of Kosmotoga pacifica SLHLJ1.</title>
        <authorList>
            <person name="Jiang L.J."/>
            <person name="Shao Z.Z."/>
            <person name="Jebbar M."/>
        </authorList>
    </citation>
    <scope>NUCLEOTIDE SEQUENCE [LARGE SCALE GENOMIC DNA]</scope>
    <source>
        <strain evidence="2 3">SLHLJ1</strain>
    </source>
</reference>
<dbReference type="OrthoDB" id="49057at2"/>
<name>A0A0G2Z839_9BACT</name>
<protein>
    <submittedName>
        <fullName evidence="2">Uncharacterized protein</fullName>
    </submittedName>
</protein>
<dbReference type="PATRIC" id="fig|1330330.3.peg.1578"/>
<gene>
    <name evidence="2" type="ORF">IX53_07795</name>
</gene>
<keyword evidence="1" id="KW-1133">Transmembrane helix</keyword>
<evidence type="ECO:0000256" key="1">
    <source>
        <dbReference type="SAM" id="Phobius"/>
    </source>
</evidence>
<keyword evidence="1" id="KW-0812">Transmembrane</keyword>
<sequence>MFKRKLKITAVAVLVITLSVVFFIWFLEFNKIPEDVISEYHEYVKDFMESRYAFRFSSLINAYELNRSGYEKMSKFLLDDVKKLLYKPMDVTTDFISYYANELDRVNYELIDLYNGYGRRVCGRTYVIGEEILKVKDSRVLGIDVSEVRQSIQDGYLPILVKSSGEGVEIVNELKTPRVYFLKRTLRGWKIDWAKSMRDLLEK</sequence>
<dbReference type="Proteomes" id="UP000035159">
    <property type="component" value="Chromosome"/>
</dbReference>
<evidence type="ECO:0000313" key="2">
    <source>
        <dbReference type="EMBL" id="AKI97732.1"/>
    </source>
</evidence>
<keyword evidence="3" id="KW-1185">Reference proteome</keyword>
<dbReference type="AlphaFoldDB" id="A0A0G2Z839"/>
<feature type="transmembrane region" description="Helical" evidence="1">
    <location>
        <begin position="7"/>
        <end position="27"/>
    </location>
</feature>
<dbReference type="RefSeq" id="WP_047754867.1">
    <property type="nucleotide sequence ID" value="NZ_CAJUHA010000017.1"/>
</dbReference>
<evidence type="ECO:0000313" key="3">
    <source>
        <dbReference type="Proteomes" id="UP000035159"/>
    </source>
</evidence>